<dbReference type="GO" id="GO:0005829">
    <property type="term" value="C:cytosol"/>
    <property type="evidence" value="ECO:0007669"/>
    <property type="project" value="TreeGrafter"/>
</dbReference>
<evidence type="ECO:0000256" key="3">
    <source>
        <dbReference type="ARBA" id="ARBA00022679"/>
    </source>
</evidence>
<evidence type="ECO:0000313" key="11">
    <source>
        <dbReference type="Proteomes" id="UP000006437"/>
    </source>
</evidence>
<keyword evidence="2" id="KW-0489">Methyltransferase</keyword>
<comment type="cofactor">
    <cofactor evidence="1">
        <name>[4Fe-4S] cluster</name>
        <dbReference type="ChEBI" id="CHEBI:49883"/>
    </cofactor>
</comment>
<reference evidence="10 11" key="1">
    <citation type="submission" date="2011-08" db="EMBL/GenBank/DDBJ databases">
        <title>The Genome Sequence of Eubacteriaceae bacterium ACC19a.</title>
        <authorList>
            <consortium name="The Broad Institute Genome Sequencing Platform"/>
            <person name="Earl A."/>
            <person name="Ward D."/>
            <person name="Feldgarden M."/>
            <person name="Gevers D."/>
            <person name="Sizova M."/>
            <person name="Hazen A."/>
            <person name="Epstein S."/>
            <person name="Young S.K."/>
            <person name="Zeng Q."/>
            <person name="Gargeya S."/>
            <person name="Fitzgerald M."/>
            <person name="Haas B."/>
            <person name="Abouelleil A."/>
            <person name="Alvarado L."/>
            <person name="Arachchi H.M."/>
            <person name="Berlin A."/>
            <person name="Brown A."/>
            <person name="Chapman S.B."/>
            <person name="Chen Z."/>
            <person name="Dunbar C."/>
            <person name="Freedman E."/>
            <person name="Gearin G."/>
            <person name="Gellesch M."/>
            <person name="Goldberg J."/>
            <person name="Griggs A."/>
            <person name="Gujja S."/>
            <person name="Heiman D."/>
            <person name="Howarth C."/>
            <person name="Larson L."/>
            <person name="Lui A."/>
            <person name="MacDonald P.J.P."/>
            <person name="Montmayeur A."/>
            <person name="Murphy C."/>
            <person name="Neiman D."/>
            <person name="Pearson M."/>
            <person name="Priest M."/>
            <person name="Roberts A."/>
            <person name="Saif S."/>
            <person name="Shea T."/>
            <person name="Shenoy N."/>
            <person name="Sisk P."/>
            <person name="Stolte C."/>
            <person name="Sykes S."/>
            <person name="Wortman J."/>
            <person name="Nusbaum C."/>
            <person name="Birren B."/>
        </authorList>
    </citation>
    <scope>NUCLEOTIDE SEQUENCE [LARGE SCALE GENOMIC DNA]</scope>
    <source>
        <strain evidence="10 11">ACC19a</strain>
    </source>
</reference>
<dbReference type="PANTHER" id="PTHR43409">
    <property type="entry name" value="ANAEROBIC MAGNESIUM-PROTOPORPHYRIN IX MONOMETHYL ESTER CYCLASE-RELATED"/>
    <property type="match status" value="1"/>
</dbReference>
<organism evidence="10 11">
    <name type="scientific">Peptoanaerobacter stomatis</name>
    <dbReference type="NCBI Taxonomy" id="796937"/>
    <lineage>
        <taxon>Bacteria</taxon>
        <taxon>Bacillati</taxon>
        <taxon>Bacillota</taxon>
        <taxon>Clostridia</taxon>
        <taxon>Peptostreptococcales</taxon>
        <taxon>Filifactoraceae</taxon>
        <taxon>Peptoanaerobacter</taxon>
    </lineage>
</organism>
<dbReference type="SUPFAM" id="SSF52242">
    <property type="entry name" value="Cobalamin (vitamin B12)-binding domain"/>
    <property type="match status" value="1"/>
</dbReference>
<evidence type="ECO:0000256" key="6">
    <source>
        <dbReference type="ARBA" id="ARBA00023004"/>
    </source>
</evidence>
<dbReference type="InterPro" id="IPR036724">
    <property type="entry name" value="Cobalamin-bd_sf"/>
</dbReference>
<dbReference type="CDD" id="cd01335">
    <property type="entry name" value="Radical_SAM"/>
    <property type="match status" value="1"/>
</dbReference>
<dbReference type="InterPro" id="IPR006638">
    <property type="entry name" value="Elp3/MiaA/NifB-like_rSAM"/>
</dbReference>
<dbReference type="PROSITE" id="PS51332">
    <property type="entry name" value="B12_BINDING"/>
    <property type="match status" value="1"/>
</dbReference>
<dbReference type="SMART" id="SM00729">
    <property type="entry name" value="Elp3"/>
    <property type="match status" value="1"/>
</dbReference>
<dbReference type="Pfam" id="PF02310">
    <property type="entry name" value="B12-binding"/>
    <property type="match status" value="1"/>
</dbReference>
<evidence type="ECO:0000256" key="7">
    <source>
        <dbReference type="ARBA" id="ARBA00023014"/>
    </source>
</evidence>
<dbReference type="GO" id="GO:0051539">
    <property type="term" value="F:4 iron, 4 sulfur cluster binding"/>
    <property type="evidence" value="ECO:0007669"/>
    <property type="project" value="UniProtKB-KW"/>
</dbReference>
<evidence type="ECO:0000256" key="4">
    <source>
        <dbReference type="ARBA" id="ARBA00022691"/>
    </source>
</evidence>
<accession>G9WYZ7</accession>
<dbReference type="GO" id="GO:0003824">
    <property type="term" value="F:catalytic activity"/>
    <property type="evidence" value="ECO:0007669"/>
    <property type="project" value="InterPro"/>
</dbReference>
<dbReference type="AlphaFoldDB" id="G9WYZ7"/>
<comment type="caution">
    <text evidence="10">The sequence shown here is derived from an EMBL/GenBank/DDBJ whole genome shotgun (WGS) entry which is preliminary data.</text>
</comment>
<dbReference type="SFLD" id="SFLDG01082">
    <property type="entry name" value="B12-binding_domain_containing"/>
    <property type="match status" value="1"/>
</dbReference>
<evidence type="ECO:0000256" key="2">
    <source>
        <dbReference type="ARBA" id="ARBA00022603"/>
    </source>
</evidence>
<name>G9WYZ7_9FIRM</name>
<keyword evidence="4" id="KW-0949">S-adenosyl-L-methionine</keyword>
<keyword evidence="6" id="KW-0408">Iron</keyword>
<feature type="domain" description="B12-binding" evidence="8">
    <location>
        <begin position="10"/>
        <end position="138"/>
    </location>
</feature>
<dbReference type="InterPro" id="IPR006158">
    <property type="entry name" value="Cobalamin-bd"/>
</dbReference>
<dbReference type="InterPro" id="IPR023404">
    <property type="entry name" value="rSAM_horseshoe"/>
</dbReference>
<dbReference type="InterPro" id="IPR051198">
    <property type="entry name" value="BchE-like"/>
</dbReference>
<evidence type="ECO:0000259" key="9">
    <source>
        <dbReference type="PROSITE" id="PS51918"/>
    </source>
</evidence>
<gene>
    <name evidence="10" type="ORF">HMPREF9629_01398</name>
</gene>
<dbReference type="InterPro" id="IPR034466">
    <property type="entry name" value="Methyltransferase_Class_B"/>
</dbReference>
<protein>
    <submittedName>
        <fullName evidence="10">Uncharacterized protein</fullName>
    </submittedName>
</protein>
<dbReference type="PANTHER" id="PTHR43409:SF7">
    <property type="entry name" value="BLL1977 PROTEIN"/>
    <property type="match status" value="1"/>
</dbReference>
<dbReference type="Proteomes" id="UP000006437">
    <property type="component" value="Unassembled WGS sequence"/>
</dbReference>
<dbReference type="PROSITE" id="PS51918">
    <property type="entry name" value="RADICAL_SAM"/>
    <property type="match status" value="1"/>
</dbReference>
<dbReference type="SFLD" id="SFLDS00029">
    <property type="entry name" value="Radical_SAM"/>
    <property type="match status" value="1"/>
</dbReference>
<sequence>MKILLVRPGAPNVLSFTNILDSEPLELEYLHTGLKDAGYDDMIYDYICQKKPFRQVLKGYEPDIVAITGYITQENMMKKFCRQVKKYNSQIATIVGGVHAQINTKVFYTDSIDYIARSESVDAFVEIVTYIGIEKGILDKADIINTNLIKNLSDINGLCYKTCTGEWKNNPMIPIDINGLPIPDRSFFYENRKHFRYLDLIETANIKTSLSCPYDCKFCYCTLLNHGKYRERDLNLVIEELKGIEVQNITISDDDFLVNEKRLRDFVRLVRENNIKKTYVCYGRADFIASHPDIIKELADIGFKYFLVGLEAINDDELNDYNKGTKEEHNAKAIEVINATSAQCIGLMIIGLSATKKDFDDLYNWIVRHELIHVTISIFTPIPGTQLYEEYKDKLITNKVEHWDFLHLVVEPDNISKHKFYLYYRKLILKLYKRARKAGMYEYLDLEYYKKMMSKFLLRKAYMDW</sequence>
<evidence type="ECO:0000256" key="1">
    <source>
        <dbReference type="ARBA" id="ARBA00001966"/>
    </source>
</evidence>
<dbReference type="BioCyc" id="EBAC796937-HMP:GMGH-1403-MONOMER"/>
<dbReference type="GO" id="GO:0046872">
    <property type="term" value="F:metal ion binding"/>
    <property type="evidence" value="ECO:0007669"/>
    <property type="project" value="UniProtKB-KW"/>
</dbReference>
<dbReference type="SFLD" id="SFLDG01123">
    <property type="entry name" value="methyltransferase_(Class_B)"/>
    <property type="match status" value="1"/>
</dbReference>
<dbReference type="Gene3D" id="3.40.50.280">
    <property type="entry name" value="Cobalamin-binding domain"/>
    <property type="match status" value="1"/>
</dbReference>
<evidence type="ECO:0000256" key="5">
    <source>
        <dbReference type="ARBA" id="ARBA00022723"/>
    </source>
</evidence>
<dbReference type="RefSeq" id="WP_009525628.1">
    <property type="nucleotide sequence ID" value="NZ_JH414554.1"/>
</dbReference>
<proteinExistence type="predicted"/>
<keyword evidence="3" id="KW-0808">Transferase</keyword>
<dbReference type="EMBL" id="AFZE01000005">
    <property type="protein sequence ID" value="EHL16142.1"/>
    <property type="molecule type" value="Genomic_DNA"/>
</dbReference>
<keyword evidence="7" id="KW-0411">Iron-sulfur</keyword>
<dbReference type="HOGENOM" id="CLU_021572_7_0_9"/>
<feature type="domain" description="Radical SAM core" evidence="9">
    <location>
        <begin position="198"/>
        <end position="413"/>
    </location>
</feature>
<dbReference type="Gene3D" id="3.80.30.20">
    <property type="entry name" value="tm_1862 like domain"/>
    <property type="match status" value="1"/>
</dbReference>
<dbReference type="InterPro" id="IPR058240">
    <property type="entry name" value="rSAM_sf"/>
</dbReference>
<dbReference type="InterPro" id="IPR007197">
    <property type="entry name" value="rSAM"/>
</dbReference>
<evidence type="ECO:0000313" key="10">
    <source>
        <dbReference type="EMBL" id="EHL16142.1"/>
    </source>
</evidence>
<evidence type="ECO:0000259" key="8">
    <source>
        <dbReference type="PROSITE" id="PS51332"/>
    </source>
</evidence>
<keyword evidence="5" id="KW-0479">Metal-binding</keyword>
<dbReference type="SUPFAM" id="SSF102114">
    <property type="entry name" value="Radical SAM enzymes"/>
    <property type="match status" value="1"/>
</dbReference>
<dbReference type="GO" id="GO:0031419">
    <property type="term" value="F:cobalamin binding"/>
    <property type="evidence" value="ECO:0007669"/>
    <property type="project" value="InterPro"/>
</dbReference>
<dbReference type="Pfam" id="PF04055">
    <property type="entry name" value="Radical_SAM"/>
    <property type="match status" value="1"/>
</dbReference>